<dbReference type="PRINTS" id="PR00081">
    <property type="entry name" value="GDHRDH"/>
</dbReference>
<evidence type="ECO:0000313" key="4">
    <source>
        <dbReference type="Proteomes" id="UP001485043"/>
    </source>
</evidence>
<dbReference type="Proteomes" id="UP001485043">
    <property type="component" value="Unassembled WGS sequence"/>
</dbReference>
<dbReference type="AlphaFoldDB" id="A0AAW1SCI2"/>
<dbReference type="PANTHER" id="PTHR24320:SF148">
    <property type="entry name" value="NAD(P)-BINDING ROSSMANN-FOLD SUPERFAMILY PROTEIN"/>
    <property type="match status" value="1"/>
</dbReference>
<dbReference type="InterPro" id="IPR002347">
    <property type="entry name" value="SDR_fam"/>
</dbReference>
<comment type="caution">
    <text evidence="3">The sequence shown here is derived from an EMBL/GenBank/DDBJ whole genome shotgun (WGS) entry which is preliminary data.</text>
</comment>
<keyword evidence="2" id="KW-0560">Oxidoreductase</keyword>
<dbReference type="Pfam" id="PF13561">
    <property type="entry name" value="adh_short_C2"/>
    <property type="match status" value="1"/>
</dbReference>
<evidence type="ECO:0000256" key="2">
    <source>
        <dbReference type="ARBA" id="ARBA00023002"/>
    </source>
</evidence>
<protein>
    <submittedName>
        <fullName evidence="3">Uncharacterized protein</fullName>
    </submittedName>
</protein>
<accession>A0AAW1SCI2</accession>
<proteinExistence type="inferred from homology"/>
<evidence type="ECO:0000256" key="1">
    <source>
        <dbReference type="ARBA" id="ARBA00006484"/>
    </source>
</evidence>
<evidence type="ECO:0000313" key="3">
    <source>
        <dbReference type="EMBL" id="KAK9843880.1"/>
    </source>
</evidence>
<keyword evidence="4" id="KW-1185">Reference proteome</keyword>
<reference evidence="3 4" key="1">
    <citation type="journal article" date="2024" name="Nat. Commun.">
        <title>Phylogenomics reveals the evolutionary origins of lichenization in chlorophyte algae.</title>
        <authorList>
            <person name="Puginier C."/>
            <person name="Libourel C."/>
            <person name="Otte J."/>
            <person name="Skaloud P."/>
            <person name="Haon M."/>
            <person name="Grisel S."/>
            <person name="Petersen M."/>
            <person name="Berrin J.G."/>
            <person name="Delaux P.M."/>
            <person name="Dal Grande F."/>
            <person name="Keller J."/>
        </authorList>
    </citation>
    <scope>NUCLEOTIDE SEQUENCE [LARGE SCALE GENOMIC DNA]</scope>
    <source>
        <strain evidence="3 4">SAG 2523</strain>
    </source>
</reference>
<comment type="similarity">
    <text evidence="1">Belongs to the short-chain dehydrogenases/reductases (SDR) family.</text>
</comment>
<gene>
    <name evidence="3" type="ORF">WJX84_010471</name>
</gene>
<dbReference type="Gene3D" id="3.40.50.720">
    <property type="entry name" value="NAD(P)-binding Rossmann-like Domain"/>
    <property type="match status" value="1"/>
</dbReference>
<name>A0AAW1SCI2_9CHLO</name>
<dbReference type="PANTHER" id="PTHR24320">
    <property type="entry name" value="RETINOL DEHYDROGENASE"/>
    <property type="match status" value="1"/>
</dbReference>
<sequence length="258" mass="28219">MRLVSGPFFLPGAETARVMANAGARVIMTSRDVAAGEAAAAVIRRQGAKGAVVVKRLDLADLRTVRALAEDVQDSEDRLDRLILNAGIMACPLSYTQQGFEIQMGVNHFGHWLLTSMLLDKMRAQASPSRIVSLSSAAEVIAGGIDFEDMHWRHKKYQTWRAYSQSKLANLLMVKELSQRLRGSQVSAYSIHPGVVATNLARHLFSAQLPPWIIPFMPFIKSVQQGAATSVYAATAAELDGQSGFRIIIGLDVQDKKK</sequence>
<dbReference type="EMBL" id="JALJOV010001667">
    <property type="protein sequence ID" value="KAK9843880.1"/>
    <property type="molecule type" value="Genomic_DNA"/>
</dbReference>
<dbReference type="SUPFAM" id="SSF51735">
    <property type="entry name" value="NAD(P)-binding Rossmann-fold domains"/>
    <property type="match status" value="1"/>
</dbReference>
<dbReference type="GO" id="GO:0016491">
    <property type="term" value="F:oxidoreductase activity"/>
    <property type="evidence" value="ECO:0007669"/>
    <property type="project" value="UniProtKB-KW"/>
</dbReference>
<dbReference type="InterPro" id="IPR036291">
    <property type="entry name" value="NAD(P)-bd_dom_sf"/>
</dbReference>
<organism evidence="3 4">
    <name type="scientific">Apatococcus fuscideae</name>
    <dbReference type="NCBI Taxonomy" id="2026836"/>
    <lineage>
        <taxon>Eukaryota</taxon>
        <taxon>Viridiplantae</taxon>
        <taxon>Chlorophyta</taxon>
        <taxon>core chlorophytes</taxon>
        <taxon>Trebouxiophyceae</taxon>
        <taxon>Chlorellales</taxon>
        <taxon>Chlorellaceae</taxon>
        <taxon>Apatococcus</taxon>
    </lineage>
</organism>